<proteinExistence type="predicted"/>
<dbReference type="RefSeq" id="WP_077087244.1">
    <property type="nucleotide sequence ID" value="NZ_LT721901.1"/>
</dbReference>
<gene>
    <name evidence="1" type="ORF">MRAB57_1780</name>
</gene>
<protein>
    <submittedName>
        <fullName evidence="1">Peptide chain release factor 1 (ERF1)</fullName>
    </submittedName>
</protein>
<dbReference type="OrthoDB" id="5179393at2"/>
<dbReference type="AlphaFoldDB" id="A0A2U3NR34"/>
<dbReference type="InterPro" id="IPR040701">
    <property type="entry name" value="Bact_RF_family2"/>
</dbReference>
<reference evidence="1 2" key="1">
    <citation type="submission" date="2017-01" db="EMBL/GenBank/DDBJ databases">
        <authorList>
            <consortium name="Urmite Genomes"/>
        </authorList>
    </citation>
    <scope>NUCLEOTIDE SEQUENCE [LARGE SCALE GENOMIC DNA]</scope>
    <source>
        <strain evidence="1 2">AB57</strain>
    </source>
</reference>
<dbReference type="Proteomes" id="UP000240988">
    <property type="component" value="Unassembled WGS sequence"/>
</dbReference>
<evidence type="ECO:0000313" key="2">
    <source>
        <dbReference type="Proteomes" id="UP000240988"/>
    </source>
</evidence>
<dbReference type="Pfam" id="PF18844">
    <property type="entry name" value="baeRF_family2"/>
    <property type="match status" value="1"/>
</dbReference>
<name>A0A2U3NR34_9MYCO</name>
<evidence type="ECO:0000313" key="1">
    <source>
        <dbReference type="EMBL" id="SPM33972.1"/>
    </source>
</evidence>
<keyword evidence="2" id="KW-1185">Reference proteome</keyword>
<organism evidence="1 2">
    <name type="scientific">Mycobacterium rhizamassiliense</name>
    <dbReference type="NCBI Taxonomy" id="1841860"/>
    <lineage>
        <taxon>Bacteria</taxon>
        <taxon>Bacillati</taxon>
        <taxon>Actinomycetota</taxon>
        <taxon>Actinomycetes</taxon>
        <taxon>Mycobacteriales</taxon>
        <taxon>Mycobacteriaceae</taxon>
        <taxon>Mycobacterium</taxon>
    </lineage>
</organism>
<sequence>MDPGRFRQIFDAPGPFASVYFDDFGDDGDASLALDLNWDDLRGQLVDQGADESVTAEIEYAVKDLRSPVGRGGRAVVASSTGILFNECLLMPVFEPIVRVSDLPYIIPILEYGVGHSNYLLVVVDPAGALITSHVDANRLSEAVQGNGRRLVGAPAQRAAEPCPIADRVSELAHDTAYDAVFLVGDAEVRSDLLTALPQRVRALATSLPVSVRRGGYDFDEIQRAVDTTILRQRLSVMDNAAARFTAEVDRYSGLAVEGLGPVCLALNQGTIDVMIIGDIDNATVVSDESMKNVAPTAEQLSAQGTLPAKTLRADEALPLLAAAGGAFLVQTDERITPADGVGAMLRNGAPR</sequence>
<dbReference type="STRING" id="1841860.GCA_900157375_01782"/>
<dbReference type="EMBL" id="FUFA01000004">
    <property type="protein sequence ID" value="SPM33972.1"/>
    <property type="molecule type" value="Genomic_DNA"/>
</dbReference>
<accession>A0A2U3NR34</accession>